<dbReference type="PROSITE" id="PS50112">
    <property type="entry name" value="PAS"/>
    <property type="match status" value="3"/>
</dbReference>
<dbReference type="CDD" id="cd00156">
    <property type="entry name" value="REC"/>
    <property type="match status" value="1"/>
</dbReference>
<dbReference type="SUPFAM" id="SSF55874">
    <property type="entry name" value="ATPase domain of HSP90 chaperone/DNA topoisomerase II/histidine kinase"/>
    <property type="match status" value="1"/>
</dbReference>
<dbReference type="InterPro" id="IPR011006">
    <property type="entry name" value="CheY-like_superfamily"/>
</dbReference>
<dbReference type="InterPro" id="IPR001610">
    <property type="entry name" value="PAC"/>
</dbReference>
<dbReference type="OrthoDB" id="9806130at2"/>
<evidence type="ECO:0000256" key="16">
    <source>
        <dbReference type="PROSITE-ProRule" id="PRU00110"/>
    </source>
</evidence>
<dbReference type="Pfam" id="PF00512">
    <property type="entry name" value="HisKA"/>
    <property type="match status" value="1"/>
</dbReference>
<dbReference type="Gene3D" id="1.10.287.130">
    <property type="match status" value="1"/>
</dbReference>
<dbReference type="PANTHER" id="PTHR45339">
    <property type="entry name" value="HYBRID SIGNAL TRANSDUCTION HISTIDINE KINASE J"/>
    <property type="match status" value="1"/>
</dbReference>
<comment type="catalytic activity">
    <reaction evidence="1">
        <text>ATP + protein L-histidine = ADP + protein N-phospho-L-histidine.</text>
        <dbReference type="EC" id="2.7.13.3"/>
    </reaction>
</comment>
<reference evidence="26 27" key="1">
    <citation type="submission" date="2019-12" db="EMBL/GenBank/DDBJ databases">
        <title>The complete genome of the thermophilic, anoxygenic phototrophic gammaproteobacterium Thermochromatium tepidum.</title>
        <authorList>
            <person name="Sattley W.M."/>
            <person name="Swingley W.D."/>
            <person name="Burchell B.M."/>
            <person name="Gurbani S.A."/>
            <person name="Kujawa C.M."/>
            <person name="Nuccio D.A."/>
            <person name="Schladweiler J."/>
            <person name="Shaffer K.N."/>
            <person name="Stokes L.M."/>
            <person name="Touchman J.W."/>
            <person name="Blankenship R.E."/>
            <person name="Madigan M.T."/>
        </authorList>
    </citation>
    <scope>NUCLEOTIDE SEQUENCE [LARGE SCALE GENOMIC DNA]</scope>
    <source>
        <strain evidence="26 27">ATCC 43061</strain>
    </source>
</reference>
<evidence type="ECO:0000256" key="13">
    <source>
        <dbReference type="ARBA" id="ARBA00023136"/>
    </source>
</evidence>
<dbReference type="GO" id="GO:0000155">
    <property type="term" value="F:phosphorelay sensor kinase activity"/>
    <property type="evidence" value="ECO:0007669"/>
    <property type="project" value="InterPro"/>
</dbReference>
<feature type="domain" description="Histidine kinase" evidence="20">
    <location>
        <begin position="765"/>
        <end position="987"/>
    </location>
</feature>
<dbReference type="SMART" id="SM00387">
    <property type="entry name" value="HATPase_c"/>
    <property type="match status" value="1"/>
</dbReference>
<dbReference type="Pfam" id="PF08447">
    <property type="entry name" value="PAS_3"/>
    <property type="match status" value="1"/>
</dbReference>
<evidence type="ECO:0000313" key="26">
    <source>
        <dbReference type="EMBL" id="QGU33984.1"/>
    </source>
</evidence>
<dbReference type="InterPro" id="IPR046342">
    <property type="entry name" value="CBS_dom_sf"/>
</dbReference>
<proteinExistence type="predicted"/>
<dbReference type="Gene3D" id="3.40.50.2300">
    <property type="match status" value="2"/>
</dbReference>
<evidence type="ECO:0000256" key="15">
    <source>
        <dbReference type="ARBA" id="ARBA00068150"/>
    </source>
</evidence>
<feature type="modified residue" description="4-aspartylphosphate" evidence="17">
    <location>
        <position position="1063"/>
    </location>
</feature>
<feature type="domain" description="HPt" evidence="24">
    <location>
        <begin position="1313"/>
        <end position="1409"/>
    </location>
</feature>
<feature type="modified residue" description="4-aspartylphosphate" evidence="17">
    <location>
        <position position="1205"/>
    </location>
</feature>
<sequence length="1513" mass="169409">MQRSQSRSLVVALREGGYRLLLASQLLGLWVRGLPLATPLDRIELSAARVLDPDDSLPQALAALRESSGPLCLVERDGRLFGTLDHQDLLPGLVLEGLDRGQILSGLVQEDQAVVLEQDRDLQGLIQSCLAKGSKVAIQLEQGHPVGLLDLDDLIDLVEEETGLDALDWSGHLQVPRILPAETRITAAVALCQRERIRHLVVVDDQGRFLGVIHTDRLVDICYRTWISLLEPEQGRPPPPEPIPEAKEDSKFRRLFEIYPDATLVIDASDGSTLEFNQQAYKQLGYTREEFARLKIRDYEAKESPEDVAVHVHHILTRGWDDFETQHRCKDGRIIDVNVKVARFDLDDRTLMVAVFRDITERNQRDRQRRQIEERLRLATEAAKLGVWDYDLEQDQLIWDERMFEIYGGDPAEFGGRFADWEAFVVPEALPELKRAFTVLIESDRPFEVEFPIRRPCDGAVRILRGLARVMRDGQGRALRVVGVNEDITSAYELQHALLDREQRLQQLAEQSRTVIWEVDAQGLYTEVSPVAERVWGYAPQELVGRYHFYDLHPESGREAFKDEVFQGFAQRLSFQGHVNPIQCKDGRVIWVSTNAIPIIDDQGLLLGYRGSDVDITEAKQAKDALEAETERFRGIFEKTASGVAVFRPVDGGEDFVFLDYNAAGERMDHTPRETVIGRRVTECFPAIVEMGLLDVFKRVNRSGQTEILPCALYQDERLRVWRENTVFKLSSGEIVAVYNDLTAIKQAQEAAERANQAKSEFLANMSHEIRTPLNAVIGLSELLLDTPLTAKQRDYLFKIHDSSRLLLGVINDILDYSKIEAGKLELSIQPFCLEDLLDQLRTLFGDLADAKGLELLFDLEISDHAWVEGDSLRLGQVLINLLSNALKFTERGQVVLAIRQLGSPLDDRVHLRFEVRDTGIGISPEQRERLFHPFSQADSSTTRRYGGTGLGLTISQRLLEKMGATLELESTPGVGSRFYFDLTLPLAATQGDHRRALPDPAEFQLGGRVLVVDDQTSARAILRRLLEGHGFEVEEADSGRAAIQSVQEAEQSGRPFRFILIDWKMPGDLDGLQTLRELHALRRLGVLKGDPIPALIVSAYSQPQVTEESGLYAAFLSKPVTASLLFEAMYRALSSRGAQGRDPDRRRIPCLSQKTLLLVEDNALNREVATAILAKTQIKLVFAHNGQEAVERVEQVPVDLVLMDLQMPVMDGFEATRRIRARHPQLPIIALSAAVLEADRARALQSGANEHLAKPIEAQALFALLERWLPAEGEQEGQGPVPPSDPDPVPALDPDATTILDSARALRAFDGDQRLYRRALASFKEQLNREFEPLFGPLDQIEPALKQRLLHTLKGLAATVGAQDLAAAATRLETSVRRGEPIPALEQHRFAHALRAVRDRLAVPDPPDAVPNRGDLRSDRPDTPQSIAPILNGLLDTLAASELVEESLLTRVTDFIRAQAEPDTAEELRRLIDAFEYDQAALVLRALIERIGIERTEAPRVGQAVSQGVDRR</sequence>
<dbReference type="EC" id="2.7.13.3" evidence="3"/>
<name>A0A6I6E257_THETI</name>
<dbReference type="Pfam" id="PF00989">
    <property type="entry name" value="PAS"/>
    <property type="match status" value="1"/>
</dbReference>
<dbReference type="InterPro" id="IPR013767">
    <property type="entry name" value="PAS_fold"/>
</dbReference>
<dbReference type="Gene3D" id="1.20.120.160">
    <property type="entry name" value="HPT domain"/>
    <property type="match status" value="1"/>
</dbReference>
<evidence type="ECO:0000256" key="11">
    <source>
        <dbReference type="ARBA" id="ARBA00022989"/>
    </source>
</evidence>
<evidence type="ECO:0000256" key="8">
    <source>
        <dbReference type="ARBA" id="ARBA00022741"/>
    </source>
</evidence>
<evidence type="ECO:0000256" key="2">
    <source>
        <dbReference type="ARBA" id="ARBA00004651"/>
    </source>
</evidence>
<feature type="domain" description="PAS" evidence="22">
    <location>
        <begin position="372"/>
        <end position="444"/>
    </location>
</feature>
<dbReference type="Pfam" id="PF02518">
    <property type="entry name" value="HATPase_c"/>
    <property type="match status" value="1"/>
</dbReference>
<evidence type="ECO:0000256" key="6">
    <source>
        <dbReference type="ARBA" id="ARBA00022679"/>
    </source>
</evidence>
<evidence type="ECO:0000256" key="14">
    <source>
        <dbReference type="ARBA" id="ARBA00064003"/>
    </source>
</evidence>
<dbReference type="EMBL" id="CP039268">
    <property type="protein sequence ID" value="QGU33984.1"/>
    <property type="molecule type" value="Genomic_DNA"/>
</dbReference>
<dbReference type="CDD" id="cd00082">
    <property type="entry name" value="HisKA"/>
    <property type="match status" value="1"/>
</dbReference>
<dbReference type="CDD" id="cd16922">
    <property type="entry name" value="HATPase_EvgS-ArcB-TorS-like"/>
    <property type="match status" value="1"/>
</dbReference>
<dbReference type="SUPFAM" id="SSF54631">
    <property type="entry name" value="CBS-domain pair"/>
    <property type="match status" value="1"/>
</dbReference>
<dbReference type="InterPro" id="IPR000644">
    <property type="entry name" value="CBS_dom"/>
</dbReference>
<dbReference type="PROSITE" id="PS50894">
    <property type="entry name" value="HPT"/>
    <property type="match status" value="1"/>
</dbReference>
<evidence type="ECO:0000256" key="4">
    <source>
        <dbReference type="ARBA" id="ARBA00022475"/>
    </source>
</evidence>
<evidence type="ECO:0000259" key="22">
    <source>
        <dbReference type="PROSITE" id="PS50112"/>
    </source>
</evidence>
<keyword evidence="8" id="KW-0547">Nucleotide-binding</keyword>
<feature type="compositionally biased region" description="Pro residues" evidence="19">
    <location>
        <begin position="1281"/>
        <end position="1292"/>
    </location>
</feature>
<evidence type="ECO:0000256" key="5">
    <source>
        <dbReference type="ARBA" id="ARBA00022553"/>
    </source>
</evidence>
<dbReference type="PANTHER" id="PTHR45339:SF1">
    <property type="entry name" value="HYBRID SIGNAL TRANSDUCTION HISTIDINE KINASE J"/>
    <property type="match status" value="1"/>
</dbReference>
<comment type="subunit">
    <text evidence="14">At low DSF concentrations, interacts with RpfF.</text>
</comment>
<feature type="domain" description="Response regulatory" evidence="21">
    <location>
        <begin position="1156"/>
        <end position="1270"/>
    </location>
</feature>
<dbReference type="SUPFAM" id="SSF47384">
    <property type="entry name" value="Homodimeric domain of signal transducing histidine kinase"/>
    <property type="match status" value="1"/>
</dbReference>
<gene>
    <name evidence="26" type="ORF">E6P07_06830</name>
</gene>
<dbReference type="InterPro" id="IPR008207">
    <property type="entry name" value="Sig_transdc_His_kin_Hpt_dom"/>
</dbReference>
<keyword evidence="18" id="KW-0129">CBS domain</keyword>
<evidence type="ECO:0000256" key="10">
    <source>
        <dbReference type="ARBA" id="ARBA00022840"/>
    </source>
</evidence>
<keyword evidence="4" id="KW-1003">Cell membrane</keyword>
<dbReference type="Pfam" id="PF13426">
    <property type="entry name" value="PAS_9"/>
    <property type="match status" value="1"/>
</dbReference>
<evidence type="ECO:0000259" key="23">
    <source>
        <dbReference type="PROSITE" id="PS50113"/>
    </source>
</evidence>
<feature type="domain" description="PAS" evidence="22">
    <location>
        <begin position="501"/>
        <end position="572"/>
    </location>
</feature>
<dbReference type="Pfam" id="PF00072">
    <property type="entry name" value="Response_reg"/>
    <property type="match status" value="2"/>
</dbReference>
<dbReference type="InterPro" id="IPR035965">
    <property type="entry name" value="PAS-like_dom_sf"/>
</dbReference>
<dbReference type="SUPFAM" id="SSF47226">
    <property type="entry name" value="Histidine-containing phosphotransfer domain, HPT domain"/>
    <property type="match status" value="1"/>
</dbReference>
<dbReference type="FunFam" id="3.30.565.10:FF:000010">
    <property type="entry name" value="Sensor histidine kinase RcsC"/>
    <property type="match status" value="1"/>
</dbReference>
<evidence type="ECO:0000259" key="24">
    <source>
        <dbReference type="PROSITE" id="PS50894"/>
    </source>
</evidence>
<protein>
    <recommendedName>
        <fullName evidence="15">Sensory/regulatory protein RpfC</fullName>
        <ecNumber evidence="3">2.7.13.3</ecNumber>
    </recommendedName>
</protein>
<dbReference type="GO" id="GO:0005524">
    <property type="term" value="F:ATP binding"/>
    <property type="evidence" value="ECO:0007669"/>
    <property type="project" value="UniProtKB-KW"/>
</dbReference>
<dbReference type="InterPro" id="IPR036890">
    <property type="entry name" value="HATPase_C_sf"/>
</dbReference>
<keyword evidence="5 17" id="KW-0597">Phosphoprotein</keyword>
<dbReference type="PROSITE" id="PS50109">
    <property type="entry name" value="HIS_KIN"/>
    <property type="match status" value="1"/>
</dbReference>
<dbReference type="Pfam" id="PF00571">
    <property type="entry name" value="CBS"/>
    <property type="match status" value="1"/>
</dbReference>
<accession>A0A6I6E257</accession>
<dbReference type="Gene3D" id="3.30.450.20">
    <property type="entry name" value="PAS domain"/>
    <property type="match status" value="4"/>
</dbReference>
<organism evidence="26 27">
    <name type="scientific">Thermochromatium tepidum ATCC 43061</name>
    <dbReference type="NCBI Taxonomy" id="316276"/>
    <lineage>
        <taxon>Bacteria</taxon>
        <taxon>Pseudomonadati</taxon>
        <taxon>Pseudomonadota</taxon>
        <taxon>Gammaproteobacteria</taxon>
        <taxon>Chromatiales</taxon>
        <taxon>Chromatiaceae</taxon>
        <taxon>Thermochromatium</taxon>
    </lineage>
</organism>
<feature type="domain" description="CBS" evidence="25">
    <location>
        <begin position="172"/>
        <end position="229"/>
    </location>
</feature>
<keyword evidence="12" id="KW-0902">Two-component regulatory system</keyword>
<dbReference type="InterPro" id="IPR013655">
    <property type="entry name" value="PAS_fold_3"/>
</dbReference>
<dbReference type="KEGG" id="ttp:E6P07_06830"/>
<dbReference type="InterPro" id="IPR000014">
    <property type="entry name" value="PAS"/>
</dbReference>
<dbReference type="Gene3D" id="3.10.580.10">
    <property type="entry name" value="CBS-domain"/>
    <property type="match status" value="2"/>
</dbReference>
<evidence type="ECO:0000256" key="9">
    <source>
        <dbReference type="ARBA" id="ARBA00022777"/>
    </source>
</evidence>
<dbReference type="Gene3D" id="2.10.70.100">
    <property type="match status" value="1"/>
</dbReference>
<feature type="region of interest" description="Disordered" evidence="19">
    <location>
        <begin position="1274"/>
        <end position="1295"/>
    </location>
</feature>
<dbReference type="CDD" id="cd17546">
    <property type="entry name" value="REC_hyHK_CKI1_RcsC-like"/>
    <property type="match status" value="1"/>
</dbReference>
<dbReference type="InterPro" id="IPR036641">
    <property type="entry name" value="HPT_dom_sf"/>
</dbReference>
<feature type="domain" description="PAC" evidence="23">
    <location>
        <begin position="575"/>
        <end position="628"/>
    </location>
</feature>
<feature type="modified residue" description="Phosphohistidine" evidence="16">
    <location>
        <position position="1352"/>
    </location>
</feature>
<keyword evidence="6" id="KW-0808">Transferase</keyword>
<dbReference type="PROSITE" id="PS50110">
    <property type="entry name" value="RESPONSE_REGULATORY"/>
    <property type="match status" value="2"/>
</dbReference>
<evidence type="ECO:0000256" key="17">
    <source>
        <dbReference type="PROSITE-ProRule" id="PRU00169"/>
    </source>
</evidence>
<dbReference type="SMART" id="SM00091">
    <property type="entry name" value="PAS"/>
    <property type="match status" value="4"/>
</dbReference>
<dbReference type="PRINTS" id="PR00344">
    <property type="entry name" value="BCTRLSENSOR"/>
</dbReference>
<evidence type="ECO:0000256" key="19">
    <source>
        <dbReference type="SAM" id="MobiDB-lite"/>
    </source>
</evidence>
<dbReference type="InterPro" id="IPR001789">
    <property type="entry name" value="Sig_transdc_resp-reg_receiver"/>
</dbReference>
<dbReference type="CDD" id="cd00130">
    <property type="entry name" value="PAS"/>
    <property type="match status" value="3"/>
</dbReference>
<dbReference type="InterPro" id="IPR036097">
    <property type="entry name" value="HisK_dim/P_sf"/>
</dbReference>
<dbReference type="NCBIfam" id="TIGR00229">
    <property type="entry name" value="sensory_box"/>
    <property type="match status" value="3"/>
</dbReference>
<comment type="subcellular location">
    <subcellularLocation>
        <location evidence="2">Cell membrane</location>
        <topology evidence="2">Multi-pass membrane protein</topology>
    </subcellularLocation>
</comment>
<keyword evidence="9" id="KW-0418">Kinase</keyword>
<dbReference type="SUPFAM" id="SSF52172">
    <property type="entry name" value="CheY-like"/>
    <property type="match status" value="2"/>
</dbReference>
<dbReference type="PROSITE" id="PS50113">
    <property type="entry name" value="PAC"/>
    <property type="match status" value="2"/>
</dbReference>
<evidence type="ECO:0000259" key="20">
    <source>
        <dbReference type="PROSITE" id="PS50109"/>
    </source>
</evidence>
<dbReference type="PROSITE" id="PS51371">
    <property type="entry name" value="CBS"/>
    <property type="match status" value="1"/>
</dbReference>
<feature type="domain" description="PAS" evidence="22">
    <location>
        <begin position="248"/>
        <end position="319"/>
    </location>
</feature>
<dbReference type="InterPro" id="IPR004358">
    <property type="entry name" value="Sig_transdc_His_kin-like_C"/>
</dbReference>
<feature type="domain" description="Response regulatory" evidence="21">
    <location>
        <begin position="1009"/>
        <end position="1134"/>
    </location>
</feature>
<feature type="region of interest" description="Disordered" evidence="19">
    <location>
        <begin position="1402"/>
        <end position="1424"/>
    </location>
</feature>
<dbReference type="Gene3D" id="3.30.565.10">
    <property type="entry name" value="Histidine kinase-like ATPase, C-terminal domain"/>
    <property type="match status" value="1"/>
</dbReference>
<dbReference type="Pfam" id="PF01627">
    <property type="entry name" value="Hpt"/>
    <property type="match status" value="1"/>
</dbReference>
<evidence type="ECO:0000256" key="3">
    <source>
        <dbReference type="ARBA" id="ARBA00012438"/>
    </source>
</evidence>
<evidence type="ECO:0000256" key="18">
    <source>
        <dbReference type="PROSITE-ProRule" id="PRU00703"/>
    </source>
</evidence>
<dbReference type="SMART" id="SM00448">
    <property type="entry name" value="REC"/>
    <property type="match status" value="2"/>
</dbReference>
<dbReference type="Proteomes" id="UP000426424">
    <property type="component" value="Chromosome"/>
</dbReference>
<dbReference type="SUPFAM" id="SSF55785">
    <property type="entry name" value="PYP-like sensor domain (PAS domain)"/>
    <property type="match status" value="4"/>
</dbReference>
<keyword evidence="13" id="KW-0472">Membrane</keyword>
<dbReference type="GO" id="GO:0006355">
    <property type="term" value="P:regulation of DNA-templated transcription"/>
    <property type="evidence" value="ECO:0007669"/>
    <property type="project" value="InterPro"/>
</dbReference>
<evidence type="ECO:0000256" key="7">
    <source>
        <dbReference type="ARBA" id="ARBA00022692"/>
    </source>
</evidence>
<dbReference type="InterPro" id="IPR000700">
    <property type="entry name" value="PAS-assoc_C"/>
</dbReference>
<dbReference type="InterPro" id="IPR003661">
    <property type="entry name" value="HisK_dim/P_dom"/>
</dbReference>
<evidence type="ECO:0000256" key="12">
    <source>
        <dbReference type="ARBA" id="ARBA00023012"/>
    </source>
</evidence>
<evidence type="ECO:0000313" key="27">
    <source>
        <dbReference type="Proteomes" id="UP000426424"/>
    </source>
</evidence>
<dbReference type="InterPro" id="IPR003594">
    <property type="entry name" value="HATPase_dom"/>
</dbReference>
<evidence type="ECO:0000256" key="1">
    <source>
        <dbReference type="ARBA" id="ARBA00000085"/>
    </source>
</evidence>
<keyword evidence="11" id="KW-1133">Transmembrane helix</keyword>
<dbReference type="SMART" id="SM00388">
    <property type="entry name" value="HisKA"/>
    <property type="match status" value="1"/>
</dbReference>
<dbReference type="FunFam" id="1.10.287.130:FF:000002">
    <property type="entry name" value="Two-component osmosensing histidine kinase"/>
    <property type="match status" value="1"/>
</dbReference>
<dbReference type="GO" id="GO:0005886">
    <property type="term" value="C:plasma membrane"/>
    <property type="evidence" value="ECO:0007669"/>
    <property type="project" value="UniProtKB-SubCell"/>
</dbReference>
<dbReference type="SMART" id="SM00086">
    <property type="entry name" value="PAC"/>
    <property type="match status" value="3"/>
</dbReference>
<feature type="domain" description="PAC" evidence="23">
    <location>
        <begin position="447"/>
        <end position="500"/>
    </location>
</feature>
<keyword evidence="7" id="KW-0812">Transmembrane</keyword>
<keyword evidence="10" id="KW-0067">ATP-binding</keyword>
<evidence type="ECO:0000259" key="21">
    <source>
        <dbReference type="PROSITE" id="PS50110"/>
    </source>
</evidence>
<keyword evidence="27" id="KW-1185">Reference proteome</keyword>
<dbReference type="InterPro" id="IPR005467">
    <property type="entry name" value="His_kinase_dom"/>
</dbReference>
<evidence type="ECO:0000259" key="25">
    <source>
        <dbReference type="PROSITE" id="PS51371"/>
    </source>
</evidence>